<dbReference type="AlphaFoldDB" id="Q67WM3"/>
<reference evidence="3" key="1">
    <citation type="journal article" date="2005" name="Nature">
        <title>The map-based sequence of the rice genome.</title>
        <authorList>
            <consortium name="International rice genome sequencing project (IRGSP)"/>
            <person name="Matsumoto T."/>
            <person name="Wu J."/>
            <person name="Kanamori H."/>
            <person name="Katayose Y."/>
            <person name="Fujisawa M."/>
            <person name="Namiki N."/>
            <person name="Mizuno H."/>
            <person name="Yamamoto K."/>
            <person name="Antonio B.A."/>
            <person name="Baba T."/>
            <person name="Sakata K."/>
            <person name="Nagamura Y."/>
            <person name="Aoki H."/>
            <person name="Arikawa K."/>
            <person name="Arita K."/>
            <person name="Bito T."/>
            <person name="Chiden Y."/>
            <person name="Fujitsuka N."/>
            <person name="Fukunaka R."/>
            <person name="Hamada M."/>
            <person name="Harada C."/>
            <person name="Hayashi A."/>
            <person name="Hijishita S."/>
            <person name="Honda M."/>
            <person name="Hosokawa S."/>
            <person name="Ichikawa Y."/>
            <person name="Idonuma A."/>
            <person name="Iijima M."/>
            <person name="Ikeda M."/>
            <person name="Ikeno M."/>
            <person name="Ito K."/>
            <person name="Ito S."/>
            <person name="Ito T."/>
            <person name="Ito Y."/>
            <person name="Ito Y."/>
            <person name="Iwabuchi A."/>
            <person name="Kamiya K."/>
            <person name="Karasawa W."/>
            <person name="Kurita K."/>
            <person name="Katagiri S."/>
            <person name="Kikuta A."/>
            <person name="Kobayashi H."/>
            <person name="Kobayashi N."/>
            <person name="Machita K."/>
            <person name="Maehara T."/>
            <person name="Masukawa M."/>
            <person name="Mizubayashi T."/>
            <person name="Mukai Y."/>
            <person name="Nagasaki H."/>
            <person name="Nagata Y."/>
            <person name="Naito S."/>
            <person name="Nakashima M."/>
            <person name="Nakama Y."/>
            <person name="Nakamichi Y."/>
            <person name="Nakamura M."/>
            <person name="Meguro A."/>
            <person name="Negishi M."/>
            <person name="Ohta I."/>
            <person name="Ohta T."/>
            <person name="Okamoto M."/>
            <person name="Ono N."/>
            <person name="Saji S."/>
            <person name="Sakaguchi M."/>
            <person name="Sakai K."/>
            <person name="Shibata M."/>
            <person name="Shimokawa T."/>
            <person name="Song J."/>
            <person name="Takazaki Y."/>
            <person name="Terasawa K."/>
            <person name="Tsugane M."/>
            <person name="Tsuji K."/>
            <person name="Ueda S."/>
            <person name="Waki K."/>
            <person name="Yamagata H."/>
            <person name="Yamamoto M."/>
            <person name="Yamamoto S."/>
            <person name="Yamane H."/>
            <person name="Yoshiki S."/>
            <person name="Yoshihara R."/>
            <person name="Yukawa K."/>
            <person name="Zhong H."/>
            <person name="Yano M."/>
            <person name="Yuan Q."/>
            <person name="Ouyang S."/>
            <person name="Liu J."/>
            <person name="Jones K.M."/>
            <person name="Gansberger K."/>
            <person name="Moffat K."/>
            <person name="Hill J."/>
            <person name="Bera J."/>
            <person name="Fadrosh D."/>
            <person name="Jin S."/>
            <person name="Johri S."/>
            <person name="Kim M."/>
            <person name="Overton L."/>
            <person name="Reardon M."/>
            <person name="Tsitrin T."/>
            <person name="Vuong H."/>
            <person name="Weaver B."/>
            <person name="Ciecko A."/>
            <person name="Tallon L."/>
            <person name="Jackson J."/>
            <person name="Pai G."/>
            <person name="Aken S.V."/>
            <person name="Utterback T."/>
            <person name="Reidmuller S."/>
            <person name="Feldblyum T."/>
            <person name="Hsiao J."/>
            <person name="Zismann V."/>
            <person name="Iobst S."/>
            <person name="de Vazeille A.R."/>
            <person name="Buell C.R."/>
            <person name="Ying K."/>
            <person name="Li Y."/>
            <person name="Lu T."/>
            <person name="Huang Y."/>
            <person name="Zhao Q."/>
            <person name="Feng Q."/>
            <person name="Zhang L."/>
            <person name="Zhu J."/>
            <person name="Weng Q."/>
            <person name="Mu J."/>
            <person name="Lu Y."/>
            <person name="Fan D."/>
            <person name="Liu Y."/>
            <person name="Guan J."/>
            <person name="Zhang Y."/>
            <person name="Yu S."/>
            <person name="Liu X."/>
            <person name="Zhang Y."/>
            <person name="Hong G."/>
            <person name="Han B."/>
            <person name="Choisne N."/>
            <person name="Demange N."/>
            <person name="Orjeda G."/>
            <person name="Samain S."/>
            <person name="Cattolico L."/>
            <person name="Pelletier E."/>
            <person name="Couloux A."/>
            <person name="Segurens B."/>
            <person name="Wincker P."/>
            <person name="D'Hont A."/>
            <person name="Scarpelli C."/>
            <person name="Weissenbach J."/>
            <person name="Salanoubat M."/>
            <person name="Quetier F."/>
            <person name="Yu Y."/>
            <person name="Kim H.R."/>
            <person name="Rambo T."/>
            <person name="Currie J."/>
            <person name="Collura K."/>
            <person name="Luo M."/>
            <person name="Yang T."/>
            <person name="Ammiraju J.S.S."/>
            <person name="Engler F."/>
            <person name="Soderlund C."/>
            <person name="Wing R.A."/>
            <person name="Palmer L.E."/>
            <person name="de la Bastide M."/>
            <person name="Spiegel L."/>
            <person name="Nascimento L."/>
            <person name="Zutavern T."/>
            <person name="O'Shaughnessy A."/>
            <person name="Dike S."/>
            <person name="Dedhia N."/>
            <person name="Preston R."/>
            <person name="Balija V."/>
            <person name="McCombie W.R."/>
            <person name="Chow T."/>
            <person name="Chen H."/>
            <person name="Chung M."/>
            <person name="Chen C."/>
            <person name="Shaw J."/>
            <person name="Wu H."/>
            <person name="Hsiao K."/>
            <person name="Chao Y."/>
            <person name="Chu M."/>
            <person name="Cheng C."/>
            <person name="Hour A."/>
            <person name="Lee P."/>
            <person name="Lin S."/>
            <person name="Lin Y."/>
            <person name="Liou J."/>
            <person name="Liu S."/>
            <person name="Hsing Y."/>
            <person name="Raghuvanshi S."/>
            <person name="Mohanty A."/>
            <person name="Bharti A.K."/>
            <person name="Gaur A."/>
            <person name="Gupta V."/>
            <person name="Kumar D."/>
            <person name="Ravi V."/>
            <person name="Vij S."/>
            <person name="Kapur A."/>
            <person name="Khurana P."/>
            <person name="Khurana P."/>
            <person name="Khurana J.P."/>
            <person name="Tyagi A.K."/>
            <person name="Gaikwad K."/>
            <person name="Singh A."/>
            <person name="Dalal V."/>
            <person name="Srivastava S."/>
            <person name="Dixit A."/>
            <person name="Pal A.K."/>
            <person name="Ghazi I.A."/>
            <person name="Yadav M."/>
            <person name="Pandit A."/>
            <person name="Bhargava A."/>
            <person name="Sureshbabu K."/>
            <person name="Batra K."/>
            <person name="Sharma T.R."/>
            <person name="Mohapatra T."/>
            <person name="Singh N.K."/>
            <person name="Messing J."/>
            <person name="Nelson A.B."/>
            <person name="Fuks G."/>
            <person name="Kavchok S."/>
            <person name="Keizer G."/>
            <person name="Linton E."/>
            <person name="Llaca V."/>
            <person name="Song R."/>
            <person name="Tanyolac B."/>
            <person name="Young S."/>
            <person name="Ho-Il K."/>
            <person name="Hahn J.H."/>
            <person name="Sangsakoo G."/>
            <person name="Vanavichit A."/>
            <person name="de Mattos Luiz.A.T."/>
            <person name="Zimmer P.D."/>
            <person name="Malone G."/>
            <person name="Dellagostin O."/>
            <person name="de Oliveira A.C."/>
            <person name="Bevan M."/>
            <person name="Bancroft I."/>
            <person name="Minx P."/>
            <person name="Cordum H."/>
            <person name="Wilson R."/>
            <person name="Cheng Z."/>
            <person name="Jin W."/>
            <person name="Jiang J."/>
            <person name="Leong S.A."/>
            <person name="Iwama H."/>
            <person name="Gojobori T."/>
            <person name="Itoh T."/>
            <person name="Niimura Y."/>
            <person name="Fujii Y."/>
            <person name="Habara T."/>
            <person name="Sakai H."/>
            <person name="Sato Y."/>
            <person name="Wilson G."/>
            <person name="Kumar K."/>
            <person name="McCouch S."/>
            <person name="Juretic N."/>
            <person name="Hoen D."/>
            <person name="Wright S."/>
            <person name="Bruskiewich R."/>
            <person name="Bureau T."/>
            <person name="Miyao A."/>
            <person name="Hirochika H."/>
            <person name="Nishikawa T."/>
            <person name="Kadowaki K."/>
            <person name="Sugiura M."/>
            <person name="Burr B."/>
            <person name="Sasaki T."/>
        </authorList>
    </citation>
    <scope>NUCLEOTIDE SEQUENCE [LARGE SCALE GENOMIC DNA]</scope>
    <source>
        <strain evidence="3">cv. Nipponbare</strain>
    </source>
</reference>
<dbReference type="EMBL" id="AP003568">
    <property type="protein sequence ID" value="BAD37446.1"/>
    <property type="molecule type" value="Genomic_DNA"/>
</dbReference>
<evidence type="ECO:0000256" key="1">
    <source>
        <dbReference type="SAM" id="MobiDB-lite"/>
    </source>
</evidence>
<proteinExistence type="predicted"/>
<reference evidence="3" key="2">
    <citation type="journal article" date="2008" name="Nucleic Acids Res.">
        <title>The rice annotation project database (RAP-DB): 2008 update.</title>
        <authorList>
            <consortium name="The rice annotation project (RAP)"/>
        </authorList>
    </citation>
    <scope>GENOME REANNOTATION</scope>
    <source>
        <strain evidence="3">cv. Nipponbare</strain>
    </source>
</reference>
<dbReference type="Proteomes" id="UP000000763">
    <property type="component" value="Chromosome 6"/>
</dbReference>
<feature type="compositionally biased region" description="Basic and acidic residues" evidence="1">
    <location>
        <begin position="176"/>
        <end position="188"/>
    </location>
</feature>
<name>Q67WM3_ORYSJ</name>
<feature type="region of interest" description="Disordered" evidence="1">
    <location>
        <begin position="1"/>
        <end position="21"/>
    </location>
</feature>
<feature type="region of interest" description="Disordered" evidence="1">
    <location>
        <begin position="151"/>
        <end position="202"/>
    </location>
</feature>
<feature type="compositionally biased region" description="Basic residues" evidence="1">
    <location>
        <begin position="1"/>
        <end position="14"/>
    </location>
</feature>
<protein>
    <submittedName>
        <fullName evidence="2">Uncharacterized protein</fullName>
    </submittedName>
</protein>
<evidence type="ECO:0000313" key="2">
    <source>
        <dbReference type="EMBL" id="BAD37446.1"/>
    </source>
</evidence>
<accession>Q67WM3</accession>
<evidence type="ECO:0000313" key="3">
    <source>
        <dbReference type="Proteomes" id="UP000000763"/>
    </source>
</evidence>
<feature type="compositionally biased region" description="Gly residues" evidence="1">
    <location>
        <begin position="152"/>
        <end position="161"/>
    </location>
</feature>
<sequence>MRRRRRRRRGGKGRRGLEQERGKGLELEVHGIEIERGEVVFVADKGVDDGVGRGEAELGGECVQLAALEESREEGRCRSARCTRSTRRDRASERWRRTNEECEVASRWWVHVAGAEEAASESMAAAAATTRSIGMARSTATCNSPELDKIGAAGGGSGQRNGGAACRTAAPSTNHFFDDGHGQRRDLRCPPPPPSPTMTSFD</sequence>
<gene>
    <name evidence="2" type="primary">P0017B12.24</name>
</gene>
<organism evidence="2 3">
    <name type="scientific">Oryza sativa subsp. japonica</name>
    <name type="common">Rice</name>
    <dbReference type="NCBI Taxonomy" id="39947"/>
    <lineage>
        <taxon>Eukaryota</taxon>
        <taxon>Viridiplantae</taxon>
        <taxon>Streptophyta</taxon>
        <taxon>Embryophyta</taxon>
        <taxon>Tracheophyta</taxon>
        <taxon>Spermatophyta</taxon>
        <taxon>Magnoliopsida</taxon>
        <taxon>Liliopsida</taxon>
        <taxon>Poales</taxon>
        <taxon>Poaceae</taxon>
        <taxon>BOP clade</taxon>
        <taxon>Oryzoideae</taxon>
        <taxon>Oryzeae</taxon>
        <taxon>Oryzinae</taxon>
        <taxon>Oryza</taxon>
        <taxon>Oryza sativa</taxon>
    </lineage>
</organism>